<dbReference type="AlphaFoldDB" id="A0A1R3HCQ2"/>
<dbReference type="OrthoDB" id="44467at2759"/>
<comment type="caution">
    <text evidence="2">The sequence shown here is derived from an EMBL/GenBank/DDBJ whole genome shotgun (WGS) entry which is preliminary data.</text>
</comment>
<protein>
    <submittedName>
        <fullName evidence="2">Mitochondrial substrate carrier family protein</fullName>
    </submittedName>
</protein>
<reference evidence="3" key="1">
    <citation type="submission" date="2013-09" db="EMBL/GenBank/DDBJ databases">
        <title>Corchorus olitorius genome sequencing.</title>
        <authorList>
            <person name="Alam M."/>
            <person name="Haque M.S."/>
            <person name="Islam M.S."/>
            <person name="Emdad E.M."/>
            <person name="Islam M.M."/>
            <person name="Ahmed B."/>
            <person name="Halim A."/>
            <person name="Hossen Q.M.M."/>
            <person name="Hossain M.Z."/>
            <person name="Ahmed R."/>
            <person name="Khan M.M."/>
            <person name="Islam R."/>
            <person name="Rashid M.M."/>
            <person name="Khan S.A."/>
            <person name="Rahman M.S."/>
            <person name="Alam M."/>
            <person name="Yahiya A.S."/>
            <person name="Khan M.S."/>
            <person name="Azam M.S."/>
            <person name="Haque T."/>
            <person name="Lashkar M.Z.H."/>
            <person name="Akhand A.I."/>
            <person name="Morshed G."/>
            <person name="Roy S."/>
            <person name="Uddin K.S."/>
            <person name="Rabeya T."/>
            <person name="Hossain A.S."/>
            <person name="Chowdhury A."/>
            <person name="Snigdha A.R."/>
            <person name="Mortoza M.S."/>
            <person name="Matin S.A."/>
            <person name="Hoque S.M.E."/>
            <person name="Islam M.K."/>
            <person name="Roy D.K."/>
            <person name="Haider R."/>
            <person name="Moosa M.M."/>
            <person name="Elias S.M."/>
            <person name="Hasan A.M."/>
            <person name="Jahan S."/>
            <person name="Shafiuddin M."/>
            <person name="Mahmood N."/>
            <person name="Shommy N.S."/>
        </authorList>
    </citation>
    <scope>NUCLEOTIDE SEQUENCE [LARGE SCALE GENOMIC DNA]</scope>
    <source>
        <strain evidence="3">cv. O-4</strain>
    </source>
</reference>
<keyword evidence="1" id="KW-0812">Transmembrane</keyword>
<dbReference type="Proteomes" id="UP000187203">
    <property type="component" value="Unassembled WGS sequence"/>
</dbReference>
<evidence type="ECO:0000256" key="1">
    <source>
        <dbReference type="SAM" id="Phobius"/>
    </source>
</evidence>
<keyword evidence="1" id="KW-1133">Transmembrane helix</keyword>
<accession>A0A1R3HCQ2</accession>
<evidence type="ECO:0000313" key="2">
    <source>
        <dbReference type="EMBL" id="OMO68110.1"/>
    </source>
</evidence>
<feature type="transmembrane region" description="Helical" evidence="1">
    <location>
        <begin position="6"/>
        <end position="26"/>
    </location>
</feature>
<keyword evidence="1" id="KW-0472">Membrane</keyword>
<name>A0A1R3HCQ2_9ROSI</name>
<dbReference type="EMBL" id="AWUE01020445">
    <property type="protein sequence ID" value="OMO68110.1"/>
    <property type="molecule type" value="Genomic_DNA"/>
</dbReference>
<organism evidence="2 3">
    <name type="scientific">Corchorus olitorius</name>
    <dbReference type="NCBI Taxonomy" id="93759"/>
    <lineage>
        <taxon>Eukaryota</taxon>
        <taxon>Viridiplantae</taxon>
        <taxon>Streptophyta</taxon>
        <taxon>Embryophyta</taxon>
        <taxon>Tracheophyta</taxon>
        <taxon>Spermatophyta</taxon>
        <taxon>Magnoliopsida</taxon>
        <taxon>eudicotyledons</taxon>
        <taxon>Gunneridae</taxon>
        <taxon>Pentapetalae</taxon>
        <taxon>rosids</taxon>
        <taxon>malvids</taxon>
        <taxon>Malvales</taxon>
        <taxon>Malvaceae</taxon>
        <taxon>Grewioideae</taxon>
        <taxon>Apeibeae</taxon>
        <taxon>Corchorus</taxon>
    </lineage>
</organism>
<evidence type="ECO:0000313" key="3">
    <source>
        <dbReference type="Proteomes" id="UP000187203"/>
    </source>
</evidence>
<keyword evidence="3" id="KW-1185">Reference proteome</keyword>
<gene>
    <name evidence="2" type="ORF">COLO4_29892</name>
</gene>
<sequence length="86" mass="9462">MVKNHLFATHAIAASGSIVFGTALTYPLHTMKTLIQVGSGSCSSKQLTSSQVIIVFDFCQDIQLIRSMIDEEDSEGEEFHSSKLKR</sequence>
<proteinExistence type="predicted"/>